<keyword evidence="3" id="KW-1185">Reference proteome</keyword>
<evidence type="ECO:0000256" key="1">
    <source>
        <dbReference type="ARBA" id="ARBA00009820"/>
    </source>
</evidence>
<sequence length="329" mass="35727">MKKIRILNLLAAVSILLALSFILIVCNGDDDDDNDDTNSGRSDAATQVNINESGSLQNGAWSPDSDALVFTRFRNGYNMEPADLFIIDLASNSVRTLVSDGSGNVNLPGSCWHSSSESIIFSSSREPHDEIYLIDDGGSTGDEDQITDRADYVAYEPSFSPDGLWVVFESHPVDVEDQGVITKFRIDGSGSYIALTEANDDCRQPNWAPAGNLICYQKLSDGSWNIWVMNTDGSNKKKVTSGAGDKTDASFSPDGQWIVYSSDENELAYANLFIISVSGGTSLRITDYDGYDGAPSWSPDGKKIVFESYPGDPDDSSGTTIWMIDVPNL</sequence>
<proteinExistence type="inferred from homology"/>
<evidence type="ECO:0000313" key="3">
    <source>
        <dbReference type="Proteomes" id="UP001594351"/>
    </source>
</evidence>
<dbReference type="PANTHER" id="PTHR36842">
    <property type="entry name" value="PROTEIN TOLB HOMOLOG"/>
    <property type="match status" value="1"/>
</dbReference>
<organism evidence="2 3">
    <name type="scientific">candidate division CSSED10-310 bacterium</name>
    <dbReference type="NCBI Taxonomy" id="2855610"/>
    <lineage>
        <taxon>Bacteria</taxon>
        <taxon>Bacteria division CSSED10-310</taxon>
    </lineage>
</organism>
<comment type="similarity">
    <text evidence="1">Belongs to the TolB family.</text>
</comment>
<evidence type="ECO:0000313" key="2">
    <source>
        <dbReference type="EMBL" id="MFC1849846.1"/>
    </source>
</evidence>
<dbReference type="SUPFAM" id="SSF82171">
    <property type="entry name" value="DPP6 N-terminal domain-like"/>
    <property type="match status" value="1"/>
</dbReference>
<reference evidence="2 3" key="1">
    <citation type="submission" date="2024-09" db="EMBL/GenBank/DDBJ databases">
        <title>Laminarin stimulates single cell rates of sulfate reduction while oxygen inhibits transcriptomic activity in coastal marine sediment.</title>
        <authorList>
            <person name="Lindsay M."/>
            <person name="Orcutt B."/>
            <person name="Emerson D."/>
            <person name="Stepanauskas R."/>
            <person name="D'Angelo T."/>
        </authorList>
    </citation>
    <scope>NUCLEOTIDE SEQUENCE [LARGE SCALE GENOMIC DNA]</scope>
    <source>
        <strain evidence="2">SAG AM-311-K15</strain>
    </source>
</reference>
<dbReference type="InterPro" id="IPR011042">
    <property type="entry name" value="6-blade_b-propeller_TolB-like"/>
</dbReference>
<dbReference type="Proteomes" id="UP001594351">
    <property type="component" value="Unassembled WGS sequence"/>
</dbReference>
<accession>A0ABV6YUG3</accession>
<dbReference type="Pfam" id="PF07676">
    <property type="entry name" value="PD40"/>
    <property type="match status" value="4"/>
</dbReference>
<dbReference type="EMBL" id="JBHPBY010000062">
    <property type="protein sequence ID" value="MFC1849846.1"/>
    <property type="molecule type" value="Genomic_DNA"/>
</dbReference>
<dbReference type="InterPro" id="IPR011659">
    <property type="entry name" value="WD40"/>
</dbReference>
<name>A0ABV6YUG3_UNCC1</name>
<dbReference type="PANTHER" id="PTHR36842:SF1">
    <property type="entry name" value="PROTEIN TOLB"/>
    <property type="match status" value="1"/>
</dbReference>
<gene>
    <name evidence="2" type="ORF">ACFL27_06520</name>
</gene>
<evidence type="ECO:0008006" key="4">
    <source>
        <dbReference type="Google" id="ProtNLM"/>
    </source>
</evidence>
<dbReference type="Gene3D" id="2.120.10.30">
    <property type="entry name" value="TolB, C-terminal domain"/>
    <property type="match status" value="2"/>
</dbReference>
<comment type="caution">
    <text evidence="2">The sequence shown here is derived from an EMBL/GenBank/DDBJ whole genome shotgun (WGS) entry which is preliminary data.</text>
</comment>
<protein>
    <recommendedName>
        <fullName evidence="4">DUF5050 domain-containing protein</fullName>
    </recommendedName>
</protein>